<gene>
    <name evidence="8" type="ORF">ACHHYP_13635</name>
</gene>
<evidence type="ECO:0000256" key="3">
    <source>
        <dbReference type="ARBA" id="ARBA00022525"/>
    </source>
</evidence>
<protein>
    <submittedName>
        <fullName evidence="7">Secreted protein</fullName>
    </submittedName>
</protein>
<comment type="similarity">
    <text evidence="2">Belongs to the elicitin family.</text>
</comment>
<dbReference type="GO" id="GO:0005576">
    <property type="term" value="C:extracellular region"/>
    <property type="evidence" value="ECO:0007669"/>
    <property type="project" value="UniProtKB-SubCell"/>
</dbReference>
<name>A0A0A7CPC0_ACHHY</name>
<dbReference type="Pfam" id="PF00964">
    <property type="entry name" value="Elicitin"/>
    <property type="match status" value="1"/>
</dbReference>
<dbReference type="Gene3D" id="1.10.239.10">
    <property type="entry name" value="Elicitin domain"/>
    <property type="match status" value="2"/>
</dbReference>
<dbReference type="SUPFAM" id="SSF48647">
    <property type="entry name" value="Fungal elicitin"/>
    <property type="match status" value="1"/>
</dbReference>
<dbReference type="InterPro" id="IPR036470">
    <property type="entry name" value="Elicitin_sf"/>
</dbReference>
<evidence type="ECO:0000256" key="6">
    <source>
        <dbReference type="SAM" id="SignalP"/>
    </source>
</evidence>
<evidence type="ECO:0000313" key="7">
    <source>
        <dbReference type="EMBL" id="AIG56363.1"/>
    </source>
</evidence>
<dbReference type="STRING" id="1202772.A0A0A7CPC0"/>
<dbReference type="AlphaFoldDB" id="A0A0A7CPC0"/>
<keyword evidence="3" id="KW-0964">Secreted</keyword>
<reference evidence="7 9" key="1">
    <citation type="journal article" date="2014" name="Genome Biol. Evol.">
        <title>The secreted proteins of Achlya hypogyna and Thraustotheca clavata identify the ancestral oomycete secretome and reveal gene acquisitions by horizontal gene transfer.</title>
        <authorList>
            <person name="Misner I."/>
            <person name="Blouin N."/>
            <person name="Leonard G."/>
            <person name="Richards T.A."/>
            <person name="Lane C.E."/>
        </authorList>
    </citation>
    <scope>NUCLEOTIDE SEQUENCE</scope>
    <source>
        <strain evidence="7 9">ATCC 48635</strain>
    </source>
</reference>
<keyword evidence="4" id="KW-0928">Hypersensitive response elicitation</keyword>
<evidence type="ECO:0000313" key="9">
    <source>
        <dbReference type="Proteomes" id="UP000243579"/>
    </source>
</evidence>
<proteinExistence type="inferred from homology"/>
<evidence type="ECO:0000256" key="2">
    <source>
        <dbReference type="ARBA" id="ARBA00009544"/>
    </source>
</evidence>
<dbReference type="EMBL" id="KM038902">
    <property type="protein sequence ID" value="AIG56363.1"/>
    <property type="molecule type" value="Genomic_DNA"/>
</dbReference>
<keyword evidence="5" id="KW-1015">Disulfide bond</keyword>
<sequence>MKITALLAFATVAAATQAEHCTKADFEAIGNLHGAHYAACTADLGLTPAEADKLKVVTDAQAQAFIKSDNCKALYGDMQEAAIANGCLELSYAKDITWSMVTSMLEIASYPKVSARCDAADLQKAMVPLFQDQNIMPCFSATGLYANLFTKTMPTEDQITAIGENSFCRALYNDAIGLVKGLPHCTFDNGGNDVHAFAKLDFDSFVAWAHLGSEFLHEQVAPQLMTLAMSAIAPPAPASESHTLLVGGSVAAGFLLAVVAMYAHKKVTQEPARYGESTGLLHI</sequence>
<dbReference type="InterPro" id="IPR002200">
    <property type="entry name" value="Elicitin"/>
</dbReference>
<dbReference type="OrthoDB" id="65906at2759"/>
<organism evidence="7">
    <name type="scientific">Achlya hypogyna</name>
    <name type="common">Oomycete</name>
    <name type="synonym">Protoachlya hypogyna</name>
    <dbReference type="NCBI Taxonomy" id="1202772"/>
    <lineage>
        <taxon>Eukaryota</taxon>
        <taxon>Sar</taxon>
        <taxon>Stramenopiles</taxon>
        <taxon>Oomycota</taxon>
        <taxon>Saprolegniomycetes</taxon>
        <taxon>Saprolegniales</taxon>
        <taxon>Achlyaceae</taxon>
        <taxon>Achlya</taxon>
    </lineage>
</organism>
<dbReference type="EMBL" id="JNBR01000131">
    <property type="protein sequence ID" value="OQR96770.1"/>
    <property type="molecule type" value="Genomic_DNA"/>
</dbReference>
<dbReference type="GO" id="GO:0052040">
    <property type="term" value="P:symbiont-mediated perturbation of host programmed cell death"/>
    <property type="evidence" value="ECO:0007669"/>
    <property type="project" value="UniProtKB-KW"/>
</dbReference>
<comment type="subcellular location">
    <subcellularLocation>
        <location evidence="1">Secreted</location>
    </subcellularLocation>
</comment>
<keyword evidence="6" id="KW-0732">Signal</keyword>
<feature type="signal peptide" evidence="6">
    <location>
        <begin position="1"/>
        <end position="18"/>
    </location>
</feature>
<evidence type="ECO:0000256" key="4">
    <source>
        <dbReference type="ARBA" id="ARBA00022978"/>
    </source>
</evidence>
<evidence type="ECO:0000313" key="8">
    <source>
        <dbReference type="EMBL" id="OQR96770.1"/>
    </source>
</evidence>
<evidence type="ECO:0000256" key="5">
    <source>
        <dbReference type="ARBA" id="ARBA00023157"/>
    </source>
</evidence>
<keyword evidence="9" id="KW-1185">Reference proteome</keyword>
<feature type="chain" id="PRO_5002026013" evidence="6">
    <location>
        <begin position="19"/>
        <end position="283"/>
    </location>
</feature>
<accession>A0A0A7CPC0</accession>
<evidence type="ECO:0000256" key="1">
    <source>
        <dbReference type="ARBA" id="ARBA00004613"/>
    </source>
</evidence>
<dbReference type="Proteomes" id="UP000243579">
    <property type="component" value="Unassembled WGS sequence"/>
</dbReference>